<name>A0A7X0JCS4_9SPHN</name>
<sequence>MRDIDAISGDVLDLALRLHRELGPGLLESVYETVLAGRLAAMGYSVSRQHSVDIRFDGQIFPAAFRIDLLIDDRLVVEVKSVDKLLPVHGKQLLTYLRLTEQPVGLLINFGGETLKACDGSSTTIVPPRLRASA</sequence>
<organism evidence="1 2">
    <name type="scientific">Sphingomonas endophytica</name>
    <dbReference type="NCBI Taxonomy" id="869719"/>
    <lineage>
        <taxon>Bacteria</taxon>
        <taxon>Pseudomonadati</taxon>
        <taxon>Pseudomonadota</taxon>
        <taxon>Alphaproteobacteria</taxon>
        <taxon>Sphingomonadales</taxon>
        <taxon>Sphingomonadaceae</taxon>
        <taxon>Sphingomonas</taxon>
    </lineage>
</organism>
<dbReference type="EMBL" id="JACHBT010000004">
    <property type="protein sequence ID" value="MBB6504071.1"/>
    <property type="molecule type" value="Genomic_DNA"/>
</dbReference>
<protein>
    <submittedName>
        <fullName evidence="1">Iron complex transport system substrate-binding protein</fullName>
    </submittedName>
</protein>
<proteinExistence type="predicted"/>
<dbReference type="NCBIfam" id="TIGR04256">
    <property type="entry name" value="GxxExxY"/>
    <property type="match status" value="1"/>
</dbReference>
<evidence type="ECO:0000313" key="1">
    <source>
        <dbReference type="EMBL" id="MBB6504071.1"/>
    </source>
</evidence>
<gene>
    <name evidence="1" type="ORF">F4693_001029</name>
</gene>
<dbReference type="AlphaFoldDB" id="A0A7X0JCS4"/>
<reference evidence="1 2" key="2">
    <citation type="submission" date="2020-08" db="EMBL/GenBank/DDBJ databases">
        <authorList>
            <person name="Partida-Martinez L."/>
            <person name="Huntemann M."/>
            <person name="Clum A."/>
            <person name="Wang J."/>
            <person name="Palaniappan K."/>
            <person name="Ritter S."/>
            <person name="Chen I.-M."/>
            <person name="Stamatis D."/>
            <person name="Reddy T."/>
            <person name="O'Malley R."/>
            <person name="Daum C."/>
            <person name="Shapiro N."/>
            <person name="Ivanova N."/>
            <person name="Kyrpides N."/>
            <person name="Woyke T."/>
        </authorList>
    </citation>
    <scope>NUCLEOTIDE SEQUENCE [LARGE SCALE GENOMIC DNA]</scope>
    <source>
        <strain evidence="1 2">AS3.13</strain>
    </source>
</reference>
<accession>A0A7X0JCS4</accession>
<evidence type="ECO:0000313" key="2">
    <source>
        <dbReference type="Proteomes" id="UP000522313"/>
    </source>
</evidence>
<dbReference type="InterPro" id="IPR026350">
    <property type="entry name" value="GxxExxY"/>
</dbReference>
<reference evidence="1 2" key="1">
    <citation type="submission" date="2020-08" db="EMBL/GenBank/DDBJ databases">
        <title>The Agave Microbiome: Exploring the role of microbial communities in plant adaptations to desert environments.</title>
        <authorList>
            <person name="Partida-Martinez L.P."/>
        </authorList>
    </citation>
    <scope>NUCLEOTIDE SEQUENCE [LARGE SCALE GENOMIC DNA]</scope>
    <source>
        <strain evidence="1 2">AS3.13</strain>
    </source>
</reference>
<dbReference type="Pfam" id="PF13366">
    <property type="entry name" value="PDDEXK_3"/>
    <property type="match status" value="1"/>
</dbReference>
<dbReference type="Proteomes" id="UP000522313">
    <property type="component" value="Unassembled WGS sequence"/>
</dbReference>
<comment type="caution">
    <text evidence="1">The sequence shown here is derived from an EMBL/GenBank/DDBJ whole genome shotgun (WGS) entry which is preliminary data.</text>
</comment>